<evidence type="ECO:0000256" key="10">
    <source>
        <dbReference type="SAM" id="MobiDB-lite"/>
    </source>
</evidence>
<accession>A0ABR9SDJ1</accession>
<evidence type="ECO:0000256" key="2">
    <source>
        <dbReference type="ARBA" id="ARBA00022478"/>
    </source>
</evidence>
<dbReference type="Proteomes" id="UP000715965">
    <property type="component" value="Unassembled WGS sequence"/>
</dbReference>
<dbReference type="RefSeq" id="WP_193779963.1">
    <property type="nucleotide sequence ID" value="NZ_JADDOJ010000022.1"/>
</dbReference>
<dbReference type="PROSITE" id="PS00717">
    <property type="entry name" value="SIGMA54_1"/>
    <property type="match status" value="1"/>
</dbReference>
<evidence type="ECO:0000256" key="1">
    <source>
        <dbReference type="ARBA" id="ARBA00008798"/>
    </source>
</evidence>
<keyword evidence="6 9" id="KW-0731">Sigma factor</keyword>
<dbReference type="PROSITE" id="PS00718">
    <property type="entry name" value="SIGMA54_2"/>
    <property type="match status" value="1"/>
</dbReference>
<evidence type="ECO:0000259" key="12">
    <source>
        <dbReference type="Pfam" id="PF04963"/>
    </source>
</evidence>
<feature type="compositionally biased region" description="Acidic residues" evidence="10">
    <location>
        <begin position="88"/>
        <end position="107"/>
    </location>
</feature>
<feature type="domain" description="RNA polymerase sigma factor 54 core-binding" evidence="12">
    <location>
        <begin position="128"/>
        <end position="330"/>
    </location>
</feature>
<dbReference type="PIRSF" id="PIRSF000774">
    <property type="entry name" value="RpoN"/>
    <property type="match status" value="1"/>
</dbReference>
<keyword evidence="4 9" id="KW-0548">Nucleotidyltransferase</keyword>
<evidence type="ECO:0000256" key="3">
    <source>
        <dbReference type="ARBA" id="ARBA00022679"/>
    </source>
</evidence>
<evidence type="ECO:0000256" key="5">
    <source>
        <dbReference type="ARBA" id="ARBA00023015"/>
    </source>
</evidence>
<dbReference type="GO" id="GO:0003899">
    <property type="term" value="F:DNA-directed RNA polymerase activity"/>
    <property type="evidence" value="ECO:0007669"/>
    <property type="project" value="UniProtKB-EC"/>
</dbReference>
<evidence type="ECO:0000256" key="7">
    <source>
        <dbReference type="ARBA" id="ARBA00023125"/>
    </source>
</evidence>
<evidence type="ECO:0000259" key="11">
    <source>
        <dbReference type="Pfam" id="PF04552"/>
    </source>
</evidence>
<keyword evidence="14" id="KW-1185">Reference proteome</keyword>
<dbReference type="Pfam" id="PF04552">
    <property type="entry name" value="Sigma54_DBD"/>
    <property type="match status" value="1"/>
</dbReference>
<dbReference type="EMBL" id="JADDOJ010000022">
    <property type="protein sequence ID" value="MBE7940420.1"/>
    <property type="molecule type" value="Genomic_DNA"/>
</dbReference>
<sequence>MRQGLSLRVSQHLALTPQLQQSIRLLQLSTLELSQEVEQMLDENPFLEVQQDEAPREEFGLPVADAPAPAEEREADYADAPEAPAAESEPDWEGDGSSEVLPDDSEWGGDAAPRKSASGDDELDATDLARGHESLQDHLHRQALALRLDELDGHALRFLIESLNEDGYLEDTLESLAQGLAPDDLAQQEELVHHFTVALRLLQHMEPAGVGARNLAECLRLQLDVMRAECDDPALCETAARLCAQPLELLARRDVKKLAQLCGDTEAQVRAAMGLVARLEPKPGRRFANVERNIVIPDVIVTRSGQGASLKLRVQLNPDVMPRLRVHDVYAGALRAHKGEGHQALQQRLQEARWFIKNIQQRFDTILRVSNAIVERQKNFFVHGELAMRPLVLREIADELGLHESTISRVTTAKYMSTPYGTFELKYFFGSALGTETGGNASSTAVRALIRQFVSAENLKKPLSDSQISDMLKEQGIECARRTVAKYREALRIAPANLRKAL</sequence>
<dbReference type="NCBIfam" id="NF004595">
    <property type="entry name" value="PRK05932.1-2"/>
    <property type="match status" value="1"/>
</dbReference>
<dbReference type="InterPro" id="IPR038709">
    <property type="entry name" value="RpoN_core-bd_sf"/>
</dbReference>
<evidence type="ECO:0000256" key="9">
    <source>
        <dbReference type="PIRNR" id="PIRNR000774"/>
    </source>
</evidence>
<dbReference type="InterPro" id="IPR007046">
    <property type="entry name" value="RNA_pol_sigma_54_core-bd"/>
</dbReference>
<evidence type="ECO:0000313" key="13">
    <source>
        <dbReference type="EMBL" id="MBE7940420.1"/>
    </source>
</evidence>
<keyword evidence="5 9" id="KW-0805">Transcription regulation</keyword>
<evidence type="ECO:0000256" key="6">
    <source>
        <dbReference type="ARBA" id="ARBA00023082"/>
    </source>
</evidence>
<dbReference type="PROSITE" id="PS50044">
    <property type="entry name" value="SIGMA54_3"/>
    <property type="match status" value="1"/>
</dbReference>
<keyword evidence="7 9" id="KW-0238">DNA-binding</keyword>
<name>A0ABR9SDJ1_9BURK</name>
<reference evidence="13 14" key="1">
    <citation type="submission" date="2020-10" db="EMBL/GenBank/DDBJ databases">
        <title>Draft genome of Ramlibacter aquaticus LMG 30558.</title>
        <authorList>
            <person name="Props R."/>
        </authorList>
    </citation>
    <scope>NUCLEOTIDE SEQUENCE [LARGE SCALE GENOMIC DNA]</scope>
    <source>
        <strain evidence="13 14">LMG 30558</strain>
    </source>
</reference>
<gene>
    <name evidence="13" type="ORF">IM725_07545</name>
</gene>
<dbReference type="InterPro" id="IPR007634">
    <property type="entry name" value="RNA_pol_sigma_54_DNA-bd"/>
</dbReference>
<dbReference type="Pfam" id="PF04963">
    <property type="entry name" value="Sigma54_CBD"/>
    <property type="match status" value="1"/>
</dbReference>
<feature type="region of interest" description="Disordered" evidence="10">
    <location>
        <begin position="51"/>
        <end position="122"/>
    </location>
</feature>
<keyword evidence="8 9" id="KW-0804">Transcription</keyword>
<dbReference type="InterPro" id="IPR000394">
    <property type="entry name" value="RNA_pol_sigma_54"/>
</dbReference>
<evidence type="ECO:0000256" key="8">
    <source>
        <dbReference type="ARBA" id="ARBA00023163"/>
    </source>
</evidence>
<dbReference type="NCBIfam" id="NF009118">
    <property type="entry name" value="PRK12469.1"/>
    <property type="match status" value="1"/>
</dbReference>
<comment type="function">
    <text evidence="9">Sigma factors are initiation factors that promote the attachment of RNA polymerase to specific initiation sites and are then released.</text>
</comment>
<dbReference type="PANTHER" id="PTHR32248">
    <property type="entry name" value="RNA POLYMERASE SIGMA-54 FACTOR"/>
    <property type="match status" value="1"/>
</dbReference>
<feature type="domain" description="RNA polymerase sigma factor 54 DNA-binding" evidence="11">
    <location>
        <begin position="344"/>
        <end position="500"/>
    </location>
</feature>
<proteinExistence type="inferred from homology"/>
<comment type="caution">
    <text evidence="13">The sequence shown here is derived from an EMBL/GenBank/DDBJ whole genome shotgun (WGS) entry which is preliminary data.</text>
</comment>
<dbReference type="Gene3D" id="1.10.10.1330">
    <property type="entry name" value="RNA polymerase sigma-54 factor, core-binding domain"/>
    <property type="match status" value="1"/>
</dbReference>
<organism evidence="13 14">
    <name type="scientific">Ramlibacter aquaticus</name>
    <dbReference type="NCBI Taxonomy" id="2780094"/>
    <lineage>
        <taxon>Bacteria</taxon>
        <taxon>Pseudomonadati</taxon>
        <taxon>Pseudomonadota</taxon>
        <taxon>Betaproteobacteria</taxon>
        <taxon>Burkholderiales</taxon>
        <taxon>Comamonadaceae</taxon>
        <taxon>Ramlibacter</taxon>
    </lineage>
</organism>
<keyword evidence="3 9" id="KW-0808">Transferase</keyword>
<comment type="similarity">
    <text evidence="1 9">Belongs to the sigma-54 factor family.</text>
</comment>
<dbReference type="NCBIfam" id="TIGR02395">
    <property type="entry name" value="rpoN_sigma"/>
    <property type="match status" value="1"/>
</dbReference>
<protein>
    <recommendedName>
        <fullName evidence="9">RNA polymerase sigma-54 factor</fullName>
    </recommendedName>
</protein>
<dbReference type="PRINTS" id="PR00045">
    <property type="entry name" value="SIGMA54FCT"/>
</dbReference>
<keyword evidence="2 9" id="KW-0240">DNA-directed RNA polymerase</keyword>
<evidence type="ECO:0000313" key="14">
    <source>
        <dbReference type="Proteomes" id="UP000715965"/>
    </source>
</evidence>
<evidence type="ECO:0000256" key="4">
    <source>
        <dbReference type="ARBA" id="ARBA00022695"/>
    </source>
</evidence>
<dbReference type="Gene3D" id="1.10.10.60">
    <property type="entry name" value="Homeodomain-like"/>
    <property type="match status" value="1"/>
</dbReference>
<dbReference type="Pfam" id="PF00309">
    <property type="entry name" value="Sigma54_AID"/>
    <property type="match status" value="1"/>
</dbReference>
<dbReference type="PANTHER" id="PTHR32248:SF4">
    <property type="entry name" value="RNA POLYMERASE SIGMA-54 FACTOR"/>
    <property type="match status" value="1"/>
</dbReference>